<feature type="region of interest" description="Disordered" evidence="1">
    <location>
        <begin position="1"/>
        <end position="58"/>
    </location>
</feature>
<reference evidence="2" key="1">
    <citation type="submission" date="2021-09" db="EMBL/GenBank/DDBJ databases">
        <title>The genome of Mauremys mutica provides insights into the evolution of semi-aquatic lifestyle.</title>
        <authorList>
            <person name="Gong S."/>
            <person name="Gao Y."/>
        </authorList>
    </citation>
    <scope>NUCLEOTIDE SEQUENCE</scope>
    <source>
        <strain evidence="2">MM-2020</strain>
        <tissue evidence="2">Muscle</tissue>
    </source>
</reference>
<protein>
    <submittedName>
        <fullName evidence="2">Uncharacterized protein</fullName>
    </submittedName>
</protein>
<dbReference type="EMBL" id="JAHDVG010000483">
    <property type="protein sequence ID" value="KAH1171588.1"/>
    <property type="molecule type" value="Genomic_DNA"/>
</dbReference>
<evidence type="ECO:0000313" key="2">
    <source>
        <dbReference type="EMBL" id="KAH1171588.1"/>
    </source>
</evidence>
<evidence type="ECO:0000313" key="3">
    <source>
        <dbReference type="Proteomes" id="UP000827986"/>
    </source>
</evidence>
<evidence type="ECO:0000256" key="1">
    <source>
        <dbReference type="SAM" id="MobiDB-lite"/>
    </source>
</evidence>
<dbReference type="AlphaFoldDB" id="A0A9D3X2S0"/>
<organism evidence="2 3">
    <name type="scientific">Mauremys mutica</name>
    <name type="common">yellowpond turtle</name>
    <dbReference type="NCBI Taxonomy" id="74926"/>
    <lineage>
        <taxon>Eukaryota</taxon>
        <taxon>Metazoa</taxon>
        <taxon>Chordata</taxon>
        <taxon>Craniata</taxon>
        <taxon>Vertebrata</taxon>
        <taxon>Euteleostomi</taxon>
        <taxon>Archelosauria</taxon>
        <taxon>Testudinata</taxon>
        <taxon>Testudines</taxon>
        <taxon>Cryptodira</taxon>
        <taxon>Durocryptodira</taxon>
        <taxon>Testudinoidea</taxon>
        <taxon>Geoemydidae</taxon>
        <taxon>Geoemydinae</taxon>
        <taxon>Mauremys</taxon>
    </lineage>
</organism>
<comment type="caution">
    <text evidence="2">The sequence shown here is derived from an EMBL/GenBank/DDBJ whole genome shotgun (WGS) entry which is preliminary data.</text>
</comment>
<proteinExistence type="predicted"/>
<dbReference type="Proteomes" id="UP000827986">
    <property type="component" value="Unassembled WGS sequence"/>
</dbReference>
<gene>
    <name evidence="2" type="ORF">KIL84_007206</name>
</gene>
<sequence length="99" mass="10519">MCQVPEGLKSSPSQPLTVPGIGTPHSALPWSASPLDLPERRSPPKAQPLHCTPGTGTTPLLKLQMTEESPGVSDTSPGLALPCRFVAPEFEMLLYRTEG</sequence>
<name>A0A9D3X2S0_9SAUR</name>
<accession>A0A9D3X2S0</accession>
<keyword evidence="3" id="KW-1185">Reference proteome</keyword>